<dbReference type="Gene3D" id="3.40.50.80">
    <property type="entry name" value="Nucleotide-binding domain of ferredoxin-NADP reductase (FNR) module"/>
    <property type="match status" value="1"/>
</dbReference>
<dbReference type="InterPro" id="IPR017938">
    <property type="entry name" value="Riboflavin_synthase-like_b-brl"/>
</dbReference>
<dbReference type="SUPFAM" id="SSF63380">
    <property type="entry name" value="Riboflavin synthase domain-like"/>
    <property type="match status" value="1"/>
</dbReference>
<dbReference type="Pfam" id="PF00175">
    <property type="entry name" value="NAD_binding_1"/>
    <property type="match status" value="1"/>
</dbReference>
<proteinExistence type="predicted"/>
<organism evidence="3">
    <name type="scientific">marine sediment metagenome</name>
    <dbReference type="NCBI Taxonomy" id="412755"/>
    <lineage>
        <taxon>unclassified sequences</taxon>
        <taxon>metagenomes</taxon>
        <taxon>ecological metagenomes</taxon>
    </lineage>
</organism>
<dbReference type="GO" id="GO:0016491">
    <property type="term" value="F:oxidoreductase activity"/>
    <property type="evidence" value="ECO:0007669"/>
    <property type="project" value="InterPro"/>
</dbReference>
<dbReference type="SUPFAM" id="SSF52343">
    <property type="entry name" value="Ferredoxin reductase-like, C-terminal NADP-linked domain"/>
    <property type="match status" value="1"/>
</dbReference>
<gene>
    <name evidence="3" type="ORF">S01H1_04416</name>
</gene>
<reference evidence="3" key="1">
    <citation type="journal article" date="2014" name="Front. Microbiol.">
        <title>High frequency of phylogenetically diverse reductive dehalogenase-homologous genes in deep subseafloor sedimentary metagenomes.</title>
        <authorList>
            <person name="Kawai M."/>
            <person name="Futagami T."/>
            <person name="Toyoda A."/>
            <person name="Takaki Y."/>
            <person name="Nishi S."/>
            <person name="Hori S."/>
            <person name="Arai W."/>
            <person name="Tsubouchi T."/>
            <person name="Morono Y."/>
            <person name="Uchiyama I."/>
            <person name="Ito T."/>
            <person name="Fujiyama A."/>
            <person name="Inagaki F."/>
            <person name="Takami H."/>
        </authorList>
    </citation>
    <scope>NUCLEOTIDE SEQUENCE</scope>
    <source>
        <strain evidence="3">Expedition CK06-06</strain>
    </source>
</reference>
<dbReference type="GO" id="GO:0051537">
    <property type="term" value="F:2 iron, 2 sulfur cluster binding"/>
    <property type="evidence" value="ECO:0007669"/>
    <property type="project" value="InterPro"/>
</dbReference>
<dbReference type="PANTHER" id="PTHR43513:SF3">
    <property type="entry name" value="DIHYDROOROTATE DEHYDROGENASE B (NAD(+)), ELECTRON TRANSFER SUBUNIT-RELATED"/>
    <property type="match status" value="1"/>
</dbReference>
<evidence type="ECO:0000259" key="2">
    <source>
        <dbReference type="Pfam" id="PF10418"/>
    </source>
</evidence>
<evidence type="ECO:0000259" key="1">
    <source>
        <dbReference type="Pfam" id="PF00175"/>
    </source>
</evidence>
<comment type="caution">
    <text evidence="3">The sequence shown here is derived from an EMBL/GenBank/DDBJ whole genome shotgun (WGS) entry which is preliminary data.</text>
</comment>
<dbReference type="InterPro" id="IPR019480">
    <property type="entry name" value="Dihydroorotate_DH_Fe-S-bd"/>
</dbReference>
<feature type="non-terminal residue" evidence="3">
    <location>
        <position position="1"/>
    </location>
</feature>
<evidence type="ECO:0008006" key="4">
    <source>
        <dbReference type="Google" id="ProtNLM"/>
    </source>
</evidence>
<dbReference type="Pfam" id="PF10418">
    <property type="entry name" value="DHODB_Fe-S_bind"/>
    <property type="match status" value="1"/>
</dbReference>
<dbReference type="GO" id="GO:0050660">
    <property type="term" value="F:flavin adenine dinucleotide binding"/>
    <property type="evidence" value="ECO:0007669"/>
    <property type="project" value="InterPro"/>
</dbReference>
<dbReference type="PIRSF" id="PIRSF006816">
    <property type="entry name" value="Cyc3_hyd_g"/>
    <property type="match status" value="1"/>
</dbReference>
<dbReference type="Gene3D" id="2.40.30.10">
    <property type="entry name" value="Translation factors"/>
    <property type="match status" value="1"/>
</dbReference>
<feature type="domain" description="Dihydroorotate dehydrogenase electron transfer subunit iron-sulphur cluster binding" evidence="2">
    <location>
        <begin position="188"/>
        <end position="224"/>
    </location>
</feature>
<dbReference type="InterPro" id="IPR012165">
    <property type="entry name" value="Cyt_c3_hydrogenase_gsu"/>
</dbReference>
<dbReference type="InterPro" id="IPR001433">
    <property type="entry name" value="OxRdtase_FAD/NAD-bd"/>
</dbReference>
<name>X0TAA7_9ZZZZ</name>
<evidence type="ECO:0000313" key="3">
    <source>
        <dbReference type="EMBL" id="GAF84266.1"/>
    </source>
</evidence>
<dbReference type="CDD" id="cd06219">
    <property type="entry name" value="DHOD_e_trans_like1"/>
    <property type="match status" value="1"/>
</dbReference>
<dbReference type="InterPro" id="IPR039261">
    <property type="entry name" value="FNR_nucleotide-bd"/>
</dbReference>
<dbReference type="AlphaFoldDB" id="X0TAA7"/>
<dbReference type="PANTHER" id="PTHR43513">
    <property type="entry name" value="DIHYDROOROTATE DEHYDROGENASE B (NAD(+)), ELECTRON TRANSFER SUBUNIT"/>
    <property type="match status" value="1"/>
</dbReference>
<sequence>KVLPGQFVILRLHEKGERIPITVADTDKTKGTTTLFIQEVGKTTTEMGKFKAGDNILDVVGPLGVPSDIEKVGTVLCIAGGVGVAVIYPIAKALKEKGNKVVTILGARSKEFIILEAEMRKISDKCYLTTDDGSYEQKGFVSDVLKNLLTGSGAPIADLVYTIGPLPMMKVISQITKEHNLKTIVSLNPIMVDGTGMCGACRVTVGGVTKFACVDGPDFDGHLVDWEELTSRLKFFREKEKISSDHYCKLNKTNVVF</sequence>
<dbReference type="NCBIfam" id="NF004862">
    <property type="entry name" value="PRK06222.1"/>
    <property type="match status" value="1"/>
</dbReference>
<dbReference type="InterPro" id="IPR050353">
    <property type="entry name" value="PyrK_electron_transfer"/>
</dbReference>
<dbReference type="EMBL" id="BARS01002331">
    <property type="protein sequence ID" value="GAF84266.1"/>
    <property type="molecule type" value="Genomic_DNA"/>
</dbReference>
<dbReference type="GO" id="GO:0006221">
    <property type="term" value="P:pyrimidine nucleotide biosynthetic process"/>
    <property type="evidence" value="ECO:0007669"/>
    <property type="project" value="InterPro"/>
</dbReference>
<protein>
    <recommendedName>
        <fullName evidence="4">FAD-binding FR-type domain-containing protein</fullName>
    </recommendedName>
</protein>
<feature type="domain" description="Oxidoreductase FAD/NAD(P)-binding" evidence="1">
    <location>
        <begin position="78"/>
        <end position="173"/>
    </location>
</feature>
<accession>X0TAA7</accession>